<name>A0A0G4PIW3_PENC3</name>
<evidence type="ECO:0000313" key="3">
    <source>
        <dbReference type="Proteomes" id="UP000053732"/>
    </source>
</evidence>
<proteinExistence type="predicted"/>
<protein>
    <submittedName>
        <fullName evidence="2">Str. FM013</fullName>
    </submittedName>
</protein>
<sequence>MGSQSAHWFQIRLWRIDHLYTQGWAPQEQYSSLADDTATDSDLGLLAAPLETPQGGWTTENPKPKPPPLPRTNVTRWSTNTELAFAIALSGFYDESTMYALRWDKAHPVDGQRNGKRPGPSTGGKIHMETVSTWMVFHFSIHNYWDHFKQEARLC</sequence>
<evidence type="ECO:0000313" key="2">
    <source>
        <dbReference type="EMBL" id="CRL26146.1"/>
    </source>
</evidence>
<reference evidence="2 3" key="1">
    <citation type="journal article" date="2014" name="Nat. Commun.">
        <title>Multiple recent horizontal transfers of a large genomic region in cheese making fungi.</title>
        <authorList>
            <person name="Cheeseman K."/>
            <person name="Ropars J."/>
            <person name="Renault P."/>
            <person name="Dupont J."/>
            <person name="Gouzy J."/>
            <person name="Branca A."/>
            <person name="Abraham A.L."/>
            <person name="Ceppi M."/>
            <person name="Conseiller E."/>
            <person name="Debuchy R."/>
            <person name="Malagnac F."/>
            <person name="Goarin A."/>
            <person name="Silar P."/>
            <person name="Lacoste S."/>
            <person name="Sallet E."/>
            <person name="Bensimon A."/>
            <person name="Giraud T."/>
            <person name="Brygoo Y."/>
        </authorList>
    </citation>
    <scope>NUCLEOTIDE SEQUENCE [LARGE SCALE GENOMIC DNA]</scope>
    <source>
        <strain evidence="3">FM 013</strain>
    </source>
</reference>
<keyword evidence="3" id="KW-1185">Reference proteome</keyword>
<accession>A0A0G4PIW3</accession>
<dbReference type="EMBL" id="HG793150">
    <property type="protein sequence ID" value="CRL26146.1"/>
    <property type="molecule type" value="Genomic_DNA"/>
</dbReference>
<dbReference type="STRING" id="1429867.A0A0G4PIW3"/>
<feature type="region of interest" description="Disordered" evidence="1">
    <location>
        <begin position="49"/>
        <end position="72"/>
    </location>
</feature>
<dbReference type="Proteomes" id="UP000053732">
    <property type="component" value="Unassembled WGS sequence"/>
</dbReference>
<dbReference type="AlphaFoldDB" id="A0A0G4PIW3"/>
<gene>
    <name evidence="2" type="ORF">PCAMFM013_S017g000129</name>
</gene>
<evidence type="ECO:0000256" key="1">
    <source>
        <dbReference type="SAM" id="MobiDB-lite"/>
    </source>
</evidence>
<organism evidence="2 3">
    <name type="scientific">Penicillium camemberti (strain FM 013)</name>
    <dbReference type="NCBI Taxonomy" id="1429867"/>
    <lineage>
        <taxon>Eukaryota</taxon>
        <taxon>Fungi</taxon>
        <taxon>Dikarya</taxon>
        <taxon>Ascomycota</taxon>
        <taxon>Pezizomycotina</taxon>
        <taxon>Eurotiomycetes</taxon>
        <taxon>Eurotiomycetidae</taxon>
        <taxon>Eurotiales</taxon>
        <taxon>Aspergillaceae</taxon>
        <taxon>Penicillium</taxon>
    </lineage>
</organism>